<dbReference type="HOGENOM" id="CLU_1029639_0_0_5"/>
<sequence>MVLGAGFLMVGSAAPVSAQGLSQYGMWGSGPPTSRSPSFLGAAPAAPQAARGAELAQGGGRPSISPKSPKRVSFDNRFEPGSVVIDTAGRKLYYTLSQNSAYVYPVAVGRQGFTWTGMERVSRVQSWPDWHPPAEMRRRDPRLPVKMTGGVRNPLGAKAIYLGNTLYRIHGTNETRSIGTASSSGCFRMHNGHVVHLAGLVDAGAPVYVMRSLPKSGPATPPGGSKPKQPAVQEVSVESPAPTAGDADTGAGENGAGAAEPADAADDQAI</sequence>
<dbReference type="GO" id="GO:0071555">
    <property type="term" value="P:cell wall organization"/>
    <property type="evidence" value="ECO:0007669"/>
    <property type="project" value="UniProtKB-UniRule"/>
</dbReference>
<organism evidence="12 13">
    <name type="scientific">Hyphomicrobium nitrativorans NL23</name>
    <dbReference type="NCBI Taxonomy" id="1029756"/>
    <lineage>
        <taxon>Bacteria</taxon>
        <taxon>Pseudomonadati</taxon>
        <taxon>Pseudomonadota</taxon>
        <taxon>Alphaproteobacteria</taxon>
        <taxon>Hyphomicrobiales</taxon>
        <taxon>Hyphomicrobiaceae</taxon>
        <taxon>Hyphomicrobium</taxon>
    </lineage>
</organism>
<dbReference type="AlphaFoldDB" id="V5SDJ9"/>
<dbReference type="CDD" id="cd16913">
    <property type="entry name" value="YkuD_like"/>
    <property type="match status" value="1"/>
</dbReference>
<dbReference type="GO" id="GO:0008360">
    <property type="term" value="P:regulation of cell shape"/>
    <property type="evidence" value="ECO:0007669"/>
    <property type="project" value="UniProtKB-UniRule"/>
</dbReference>
<evidence type="ECO:0000256" key="9">
    <source>
        <dbReference type="PROSITE-ProRule" id="PRU01373"/>
    </source>
</evidence>
<gene>
    <name evidence="12" type="ORF">W911_06645</name>
</gene>
<dbReference type="InterPro" id="IPR038063">
    <property type="entry name" value="Transpep_catalytic_dom"/>
</dbReference>
<keyword evidence="5" id="KW-0378">Hydrolase</keyword>
<keyword evidence="3" id="KW-0328">Glycosyltransferase</keyword>
<evidence type="ECO:0000256" key="4">
    <source>
        <dbReference type="ARBA" id="ARBA00022679"/>
    </source>
</evidence>
<dbReference type="UniPathway" id="UPA00219"/>
<dbReference type="Gene3D" id="2.40.440.10">
    <property type="entry name" value="L,D-transpeptidase catalytic domain-like"/>
    <property type="match status" value="1"/>
</dbReference>
<evidence type="ECO:0000256" key="6">
    <source>
        <dbReference type="ARBA" id="ARBA00022960"/>
    </source>
</evidence>
<dbReference type="InterPro" id="IPR005490">
    <property type="entry name" value="LD_TPept_cat_dom"/>
</dbReference>
<feature type="active site" description="Proton donor/acceptor" evidence="9">
    <location>
        <position position="170"/>
    </location>
</feature>
<dbReference type="Pfam" id="PF03734">
    <property type="entry name" value="YkuD"/>
    <property type="match status" value="1"/>
</dbReference>
<dbReference type="GO" id="GO:0016757">
    <property type="term" value="F:glycosyltransferase activity"/>
    <property type="evidence" value="ECO:0007669"/>
    <property type="project" value="UniProtKB-KW"/>
</dbReference>
<name>V5SDJ9_9HYPH</name>
<dbReference type="Proteomes" id="UP000018542">
    <property type="component" value="Chromosome"/>
</dbReference>
<dbReference type="PROSITE" id="PS52029">
    <property type="entry name" value="LD_TPASE"/>
    <property type="match status" value="1"/>
</dbReference>
<feature type="compositionally biased region" description="Low complexity" evidence="10">
    <location>
        <begin position="40"/>
        <end position="56"/>
    </location>
</feature>
<evidence type="ECO:0000256" key="1">
    <source>
        <dbReference type="ARBA" id="ARBA00004752"/>
    </source>
</evidence>
<keyword evidence="13" id="KW-1185">Reference proteome</keyword>
<evidence type="ECO:0000256" key="3">
    <source>
        <dbReference type="ARBA" id="ARBA00022676"/>
    </source>
</evidence>
<keyword evidence="4" id="KW-0808">Transferase</keyword>
<reference evidence="12 13" key="1">
    <citation type="journal article" date="2014" name="Genome Announc.">
        <title>Complete Genome Sequence of Hyphomicrobium nitrativorans Strain NL23, a Denitrifying Bacterium Isolated from Biofilm of a Methanol-Fed Denitrification System Treating Seawater at the Montreal Biodome.</title>
        <authorList>
            <person name="Martineau C."/>
            <person name="Villeneuve C."/>
            <person name="Mauffrey F."/>
            <person name="Villemur R."/>
        </authorList>
    </citation>
    <scope>NUCLEOTIDE SEQUENCE [LARGE SCALE GENOMIC DNA]</scope>
    <source>
        <strain evidence="12">NL23</strain>
    </source>
</reference>
<evidence type="ECO:0000256" key="2">
    <source>
        <dbReference type="ARBA" id="ARBA00005992"/>
    </source>
</evidence>
<evidence type="ECO:0000256" key="7">
    <source>
        <dbReference type="ARBA" id="ARBA00022984"/>
    </source>
</evidence>
<keyword evidence="7 9" id="KW-0573">Peptidoglycan synthesis</keyword>
<dbReference type="PANTHER" id="PTHR30582">
    <property type="entry name" value="L,D-TRANSPEPTIDASE"/>
    <property type="match status" value="1"/>
</dbReference>
<proteinExistence type="inferred from homology"/>
<dbReference type="SUPFAM" id="SSF141523">
    <property type="entry name" value="L,D-transpeptidase catalytic domain-like"/>
    <property type="match status" value="1"/>
</dbReference>
<dbReference type="STRING" id="1029756.W911_06645"/>
<evidence type="ECO:0000256" key="10">
    <source>
        <dbReference type="SAM" id="MobiDB-lite"/>
    </source>
</evidence>
<feature type="active site" description="Nucleophile" evidence="9">
    <location>
        <position position="186"/>
    </location>
</feature>
<dbReference type="KEGG" id="hni:W911_06645"/>
<dbReference type="GO" id="GO:0018104">
    <property type="term" value="P:peptidoglycan-protein cross-linking"/>
    <property type="evidence" value="ECO:0007669"/>
    <property type="project" value="TreeGrafter"/>
</dbReference>
<keyword evidence="8 9" id="KW-0961">Cell wall biogenesis/degradation</keyword>
<dbReference type="GO" id="GO:0005576">
    <property type="term" value="C:extracellular region"/>
    <property type="evidence" value="ECO:0007669"/>
    <property type="project" value="TreeGrafter"/>
</dbReference>
<evidence type="ECO:0000256" key="5">
    <source>
        <dbReference type="ARBA" id="ARBA00022801"/>
    </source>
</evidence>
<comment type="similarity">
    <text evidence="2">Belongs to the YkuD family.</text>
</comment>
<dbReference type="FunFam" id="2.40.440.10:FF:000002">
    <property type="entry name" value="L,D-transpeptidase ErfK/SrfK"/>
    <property type="match status" value="1"/>
</dbReference>
<dbReference type="EMBL" id="CP006912">
    <property type="protein sequence ID" value="AHB48135.1"/>
    <property type="molecule type" value="Genomic_DNA"/>
</dbReference>
<dbReference type="PANTHER" id="PTHR30582:SF24">
    <property type="entry name" value="L,D-TRANSPEPTIDASE ERFK_SRFK-RELATED"/>
    <property type="match status" value="1"/>
</dbReference>
<dbReference type="InterPro" id="IPR050979">
    <property type="entry name" value="LD-transpeptidase"/>
</dbReference>
<evidence type="ECO:0000313" key="12">
    <source>
        <dbReference type="EMBL" id="AHB48135.1"/>
    </source>
</evidence>
<feature type="region of interest" description="Disordered" evidence="10">
    <location>
        <begin position="215"/>
        <end position="270"/>
    </location>
</feature>
<keyword evidence="6 9" id="KW-0133">Cell shape</keyword>
<protein>
    <recommendedName>
        <fullName evidence="11">L,D-TPase catalytic domain-containing protein</fullName>
    </recommendedName>
</protein>
<evidence type="ECO:0000259" key="11">
    <source>
        <dbReference type="PROSITE" id="PS52029"/>
    </source>
</evidence>
<feature type="domain" description="L,D-TPase catalytic" evidence="11">
    <location>
        <begin position="81"/>
        <end position="210"/>
    </location>
</feature>
<evidence type="ECO:0000313" key="13">
    <source>
        <dbReference type="Proteomes" id="UP000018542"/>
    </source>
</evidence>
<feature type="region of interest" description="Disordered" evidence="10">
    <location>
        <begin position="35"/>
        <end position="73"/>
    </location>
</feature>
<comment type="pathway">
    <text evidence="1 9">Cell wall biogenesis; peptidoglycan biosynthesis.</text>
</comment>
<accession>V5SDJ9</accession>
<dbReference type="PATRIC" id="fig|1029756.8.peg.1393"/>
<feature type="compositionally biased region" description="Low complexity" evidence="10">
    <location>
        <begin position="241"/>
        <end position="262"/>
    </location>
</feature>
<dbReference type="GO" id="GO:0071972">
    <property type="term" value="F:peptidoglycan L,D-transpeptidase activity"/>
    <property type="evidence" value="ECO:0007669"/>
    <property type="project" value="TreeGrafter"/>
</dbReference>
<evidence type="ECO:0000256" key="8">
    <source>
        <dbReference type="ARBA" id="ARBA00023316"/>
    </source>
</evidence>